<keyword evidence="1" id="KW-0732">Signal</keyword>
<name>A0AB39VIR9_9FUSO</name>
<dbReference type="InterPro" id="IPR053147">
    <property type="entry name" value="Hsp_HslJ-like"/>
</dbReference>
<dbReference type="RefSeq" id="WP_369711050.1">
    <property type="nucleotide sequence ID" value="NZ_CP165644.1"/>
</dbReference>
<feature type="domain" description="DUF306" evidence="2">
    <location>
        <begin position="169"/>
        <end position="273"/>
    </location>
</feature>
<protein>
    <submittedName>
        <fullName evidence="3">META domain-containing protein</fullName>
    </submittedName>
</protein>
<dbReference type="Gene3D" id="2.40.128.270">
    <property type="match status" value="2"/>
</dbReference>
<sequence length="280" mass="31014">MKRKILLILAVIFAFNYTTFSAVTQKTQGNLEQSTVNTDTDYLRGTSWQLTSIKESKFRTAITDGVSKIKINFTEDGFNGTSGVNNFFGTYALSQNGGILMSDAGITEMAGSRKMMKLESKFMKILQNVEKVRYNKNTLVLETEKGETLTFKNVTYNNSNNSSKGNIEKAISSTQWKVTNISGKKVNLKGKGITVNFDGGRISGNSGVNSYSGNYEIKNNNIRIVSELMLTAMLGPNDAMAIEEEFINILKDVKYTRLVDNNTMILSTETGATITMKKVK</sequence>
<gene>
    <name evidence="3" type="ORF">AB8B22_10500</name>
</gene>
<evidence type="ECO:0000259" key="2">
    <source>
        <dbReference type="Pfam" id="PF03724"/>
    </source>
</evidence>
<reference evidence="3" key="1">
    <citation type="submission" date="2024-07" db="EMBL/GenBank/DDBJ databases">
        <authorList>
            <person name="Li X.-J."/>
            <person name="Wang X."/>
        </authorList>
    </citation>
    <scope>NUCLEOTIDE SEQUENCE</scope>
    <source>
        <strain evidence="3">HSP-334</strain>
    </source>
</reference>
<evidence type="ECO:0000256" key="1">
    <source>
        <dbReference type="SAM" id="SignalP"/>
    </source>
</evidence>
<proteinExistence type="predicted"/>
<organism evidence="3">
    <name type="scientific">Leptotrichia rugosa</name>
    <dbReference type="NCBI Taxonomy" id="3239302"/>
    <lineage>
        <taxon>Bacteria</taxon>
        <taxon>Fusobacteriati</taxon>
        <taxon>Fusobacteriota</taxon>
        <taxon>Fusobacteriia</taxon>
        <taxon>Fusobacteriales</taxon>
        <taxon>Leptotrichiaceae</taxon>
        <taxon>Leptotrichia</taxon>
    </lineage>
</organism>
<dbReference type="AlphaFoldDB" id="A0AB39VIR9"/>
<accession>A0AB39VIR9</accession>
<dbReference type="Pfam" id="PF03724">
    <property type="entry name" value="META"/>
    <property type="match status" value="2"/>
</dbReference>
<dbReference type="PANTHER" id="PTHR35535">
    <property type="entry name" value="HEAT SHOCK PROTEIN HSLJ"/>
    <property type="match status" value="1"/>
</dbReference>
<dbReference type="InterPro" id="IPR038670">
    <property type="entry name" value="HslJ-like_sf"/>
</dbReference>
<feature type="domain" description="DUF306" evidence="2">
    <location>
        <begin position="43"/>
        <end position="151"/>
    </location>
</feature>
<feature type="chain" id="PRO_5044347710" evidence="1">
    <location>
        <begin position="22"/>
        <end position="280"/>
    </location>
</feature>
<feature type="signal peptide" evidence="1">
    <location>
        <begin position="1"/>
        <end position="21"/>
    </location>
</feature>
<dbReference type="EMBL" id="CP165644">
    <property type="protein sequence ID" value="XDU66778.1"/>
    <property type="molecule type" value="Genomic_DNA"/>
</dbReference>
<dbReference type="InterPro" id="IPR005184">
    <property type="entry name" value="DUF306_Meta_HslJ"/>
</dbReference>
<evidence type="ECO:0000313" key="3">
    <source>
        <dbReference type="EMBL" id="XDU66778.1"/>
    </source>
</evidence>
<dbReference type="KEGG" id="lrug:AB8B22_10500"/>
<dbReference type="PANTHER" id="PTHR35535:SF2">
    <property type="entry name" value="DUF306 DOMAIN-CONTAINING PROTEIN"/>
    <property type="match status" value="1"/>
</dbReference>